<sequence length="315" mass="36806">MIMKQRLYPEMIKKLEMLQLRIPTDHQKYHVISGDLAKRRAGYFGERSIDYYLEFLPDKHFILHDVRLFDGAHYFQLDTVILSRKFILILEVKNYAGTLFFDSNFNQLIRIQDEKKEAFPDPILQVERQSYQLKKWLRLAHYDMPVESLVIISTPRTILGTTPQNEKIYRKVIQSAKLPFVMMKLEQTNKKNYISEEQLLQLSKFILDSHSPLEIDILTHYQIQKSDIIKGVICSQCQAIPMERRKGKWICETCSFVSKDAHISALKDYSLLIDTTITNKKMRDFLKISSTSVANKLLFSLKLRSSGTNKGESTS</sequence>
<dbReference type="InterPro" id="IPR011528">
    <property type="entry name" value="NERD"/>
</dbReference>
<name>A0A4V3WFS7_9BACI</name>
<dbReference type="EMBL" id="SSNT01000004">
    <property type="protein sequence ID" value="THF81457.1"/>
    <property type="molecule type" value="Genomic_DNA"/>
</dbReference>
<dbReference type="Pfam" id="PF08378">
    <property type="entry name" value="NERD"/>
    <property type="match status" value="1"/>
</dbReference>
<reference evidence="1 2" key="1">
    <citation type="submission" date="2019-04" db="EMBL/GenBank/DDBJ databases">
        <title>Bacillus sediminilitoris sp. nov., isolated from a tidal flat sediment on the East China Sea.</title>
        <authorList>
            <person name="Wei Y."/>
            <person name="Mao H."/>
            <person name="Fang J."/>
        </authorList>
    </citation>
    <scope>NUCLEOTIDE SEQUENCE [LARGE SCALE GENOMIC DNA]</scope>
    <source>
        <strain evidence="1 2">DSL-17</strain>
    </source>
</reference>
<organism evidence="1 2">
    <name type="scientific">Metabacillus sediminilitoris</name>
    <dbReference type="NCBI Taxonomy" id="2567941"/>
    <lineage>
        <taxon>Bacteria</taxon>
        <taxon>Bacillati</taxon>
        <taxon>Bacillota</taxon>
        <taxon>Bacilli</taxon>
        <taxon>Bacillales</taxon>
        <taxon>Bacillaceae</taxon>
        <taxon>Metabacillus</taxon>
    </lineage>
</organism>
<dbReference type="PROSITE" id="PS50965">
    <property type="entry name" value="NERD"/>
    <property type="match status" value="1"/>
</dbReference>
<dbReference type="OrthoDB" id="569879at2"/>
<dbReference type="Proteomes" id="UP000310334">
    <property type="component" value="Unassembled WGS sequence"/>
</dbReference>
<accession>A0A4V3WFS7</accession>
<dbReference type="AlphaFoldDB" id="A0A4V3WFS7"/>
<evidence type="ECO:0000313" key="1">
    <source>
        <dbReference type="EMBL" id="THF81457.1"/>
    </source>
</evidence>
<proteinExistence type="predicted"/>
<protein>
    <submittedName>
        <fullName evidence="1">NERD domain-containing protein</fullName>
    </submittedName>
</protein>
<dbReference type="RefSeq" id="WP_136352293.1">
    <property type="nucleotide sequence ID" value="NZ_CP046266.1"/>
</dbReference>
<gene>
    <name evidence="1" type="ORF">E6W99_05990</name>
</gene>
<comment type="caution">
    <text evidence="1">The sequence shown here is derived from an EMBL/GenBank/DDBJ whole genome shotgun (WGS) entry which is preliminary data.</text>
</comment>
<evidence type="ECO:0000313" key="2">
    <source>
        <dbReference type="Proteomes" id="UP000310334"/>
    </source>
</evidence>
<keyword evidence="2" id="KW-1185">Reference proteome</keyword>